<accession>A0A183D2Z8</accession>
<dbReference type="OrthoDB" id="10264753at2759"/>
<evidence type="ECO:0000313" key="3">
    <source>
        <dbReference type="WBParaSite" id="GPUH_0000309401-mRNA-1"/>
    </source>
</evidence>
<dbReference type="Proteomes" id="UP000271098">
    <property type="component" value="Unassembled WGS sequence"/>
</dbReference>
<reference evidence="1 2" key="2">
    <citation type="submission" date="2018-11" db="EMBL/GenBank/DDBJ databases">
        <authorList>
            <consortium name="Pathogen Informatics"/>
        </authorList>
    </citation>
    <scope>NUCLEOTIDE SEQUENCE [LARGE SCALE GENOMIC DNA]</scope>
</reference>
<organism evidence="3">
    <name type="scientific">Gongylonema pulchrum</name>
    <dbReference type="NCBI Taxonomy" id="637853"/>
    <lineage>
        <taxon>Eukaryota</taxon>
        <taxon>Metazoa</taxon>
        <taxon>Ecdysozoa</taxon>
        <taxon>Nematoda</taxon>
        <taxon>Chromadorea</taxon>
        <taxon>Rhabditida</taxon>
        <taxon>Spirurina</taxon>
        <taxon>Spiruromorpha</taxon>
        <taxon>Spiruroidea</taxon>
        <taxon>Gongylonematidae</taxon>
        <taxon>Gongylonema</taxon>
    </lineage>
</organism>
<name>A0A183D2Z8_9BILA</name>
<dbReference type="SUPFAM" id="SSF50978">
    <property type="entry name" value="WD40 repeat-like"/>
    <property type="match status" value="1"/>
</dbReference>
<dbReference type="AlphaFoldDB" id="A0A183D2Z8"/>
<evidence type="ECO:0000313" key="1">
    <source>
        <dbReference type="EMBL" id="VDK37776.1"/>
    </source>
</evidence>
<dbReference type="InterPro" id="IPR036322">
    <property type="entry name" value="WD40_repeat_dom_sf"/>
</dbReference>
<evidence type="ECO:0000313" key="2">
    <source>
        <dbReference type="Proteomes" id="UP000271098"/>
    </source>
</evidence>
<dbReference type="EMBL" id="UYRT01005039">
    <property type="protein sequence ID" value="VDK37776.1"/>
    <property type="molecule type" value="Genomic_DNA"/>
</dbReference>
<dbReference type="WBParaSite" id="GPUH_0000309401-mRNA-1">
    <property type="protein sequence ID" value="GPUH_0000309401-mRNA-1"/>
    <property type="gene ID" value="GPUH_0000309401"/>
</dbReference>
<gene>
    <name evidence="1" type="ORF">GPUH_LOCUS3088</name>
</gene>
<keyword evidence="2" id="KW-1185">Reference proteome</keyword>
<protein>
    <submittedName>
        <fullName evidence="3">DNA damage-binding protein 1</fullName>
    </submittedName>
</protein>
<proteinExistence type="predicted"/>
<reference evidence="3" key="1">
    <citation type="submission" date="2016-06" db="UniProtKB">
        <authorList>
            <consortium name="WormBaseParasite"/>
        </authorList>
    </citation>
    <scope>IDENTIFICATION</scope>
</reference>
<sequence>MCDIINSALICIYYVRQWHIKFLFVEQSVYCRYLCSSPVAVLGNDVVHALAISDSESGKIFIYDGKGEDKSLHVLDKLHSKPIKLIEYNSRFDCVISVDVMGMLEYWSGPKCDYEFPTSGGNLDLHFVLNGLAAQHFLRQVLSLGAASVLARNEL</sequence>